<dbReference type="RefSeq" id="WP_210041378.1">
    <property type="nucleotide sequence ID" value="NZ_JBHLVU010000073.1"/>
</dbReference>
<proteinExistence type="predicted"/>
<name>A0ABS7BZP0_9BACL</name>
<organism evidence="1 2">
    <name type="scientific">Paenibacillus sepulcri</name>
    <dbReference type="NCBI Taxonomy" id="359917"/>
    <lineage>
        <taxon>Bacteria</taxon>
        <taxon>Bacillati</taxon>
        <taxon>Bacillota</taxon>
        <taxon>Bacilli</taxon>
        <taxon>Bacillales</taxon>
        <taxon>Paenibacillaceae</taxon>
        <taxon>Paenibacillus</taxon>
    </lineage>
</organism>
<dbReference type="InterPro" id="IPR019615">
    <property type="entry name" value="DUF2487"/>
</dbReference>
<reference evidence="1 2" key="1">
    <citation type="submission" date="2021-07" db="EMBL/GenBank/DDBJ databases">
        <title>Paenibacillus radiodurans sp. nov., isolated from the southeastern edge of Tengger Desert.</title>
        <authorList>
            <person name="Zhang G."/>
        </authorList>
    </citation>
    <scope>NUCLEOTIDE SEQUENCE [LARGE SCALE GENOMIC DNA]</scope>
    <source>
        <strain evidence="1 2">CCM 7311</strain>
    </source>
</reference>
<keyword evidence="2" id="KW-1185">Reference proteome</keyword>
<gene>
    <name evidence="1" type="ORF">K0U00_08760</name>
</gene>
<sequence length="143" mass="15636">MKFSDLTPEQWAELQPYLDTAILPVTGLSGAEAPYQATAALEKLRDVLDLIEKPFKGRTVTYPACHYGEWNKETIRQVAGACLNLKRSAGFKYVIVAAAFAEPAFMKAEEADLFIGLDLSGALPSSEAVSESIRHLWLGQTTS</sequence>
<accession>A0ABS7BZP0</accession>
<evidence type="ECO:0000313" key="2">
    <source>
        <dbReference type="Proteomes" id="UP001519887"/>
    </source>
</evidence>
<dbReference type="EMBL" id="JAHZIK010000157">
    <property type="protein sequence ID" value="MBW7454122.1"/>
    <property type="molecule type" value="Genomic_DNA"/>
</dbReference>
<dbReference type="Pfam" id="PF10673">
    <property type="entry name" value="DUF2487"/>
    <property type="match status" value="1"/>
</dbReference>
<comment type="caution">
    <text evidence="1">The sequence shown here is derived from an EMBL/GenBank/DDBJ whole genome shotgun (WGS) entry which is preliminary data.</text>
</comment>
<evidence type="ECO:0000313" key="1">
    <source>
        <dbReference type="EMBL" id="MBW7454122.1"/>
    </source>
</evidence>
<dbReference type="Proteomes" id="UP001519887">
    <property type="component" value="Unassembled WGS sequence"/>
</dbReference>
<protein>
    <submittedName>
        <fullName evidence="1">YpiF family protein</fullName>
    </submittedName>
</protein>